<keyword evidence="5" id="KW-0611">Plant defense</keyword>
<dbReference type="Gramene" id="ONK78405">
    <property type="protein sequence ID" value="ONK78405"/>
    <property type="gene ID" value="A4U43_C02F18430"/>
</dbReference>
<dbReference type="Gene3D" id="1.20.5.4130">
    <property type="match status" value="1"/>
</dbReference>
<keyword evidence="12" id="KW-1185">Reference proteome</keyword>
<comment type="similarity">
    <text evidence="1">Belongs to the disease resistance NB-LRR family.</text>
</comment>
<feature type="domain" description="Disease resistance N-terminal" evidence="8">
    <location>
        <begin position="13"/>
        <end position="100"/>
    </location>
</feature>
<dbReference type="GO" id="GO:0006952">
    <property type="term" value="P:defense response"/>
    <property type="evidence" value="ECO:0007669"/>
    <property type="project" value="UniProtKB-KW"/>
</dbReference>
<dbReference type="Gene3D" id="1.10.8.430">
    <property type="entry name" value="Helical domain of apoptotic protease-activating factors"/>
    <property type="match status" value="1"/>
</dbReference>
<dbReference type="EMBL" id="CM007382">
    <property type="protein sequence ID" value="ONK78405.1"/>
    <property type="molecule type" value="Genomic_DNA"/>
</dbReference>
<evidence type="ECO:0000256" key="3">
    <source>
        <dbReference type="ARBA" id="ARBA00022737"/>
    </source>
</evidence>
<dbReference type="SUPFAM" id="SSF52058">
    <property type="entry name" value="L domain-like"/>
    <property type="match status" value="2"/>
</dbReference>
<evidence type="ECO:0000256" key="2">
    <source>
        <dbReference type="ARBA" id="ARBA00022614"/>
    </source>
</evidence>
<dbReference type="InterPro" id="IPR036388">
    <property type="entry name" value="WH-like_DNA-bd_sf"/>
</dbReference>
<dbReference type="OMA" id="KHLWLEC"/>
<dbReference type="PANTHER" id="PTHR36766">
    <property type="entry name" value="PLANT BROAD-SPECTRUM MILDEW RESISTANCE PROTEIN RPW8"/>
    <property type="match status" value="1"/>
</dbReference>
<dbReference type="GO" id="GO:0005524">
    <property type="term" value="F:ATP binding"/>
    <property type="evidence" value="ECO:0007669"/>
    <property type="project" value="UniProtKB-KW"/>
</dbReference>
<accession>A0A5P1FJ39</accession>
<dbReference type="Pfam" id="PF18052">
    <property type="entry name" value="Rx_N"/>
    <property type="match status" value="1"/>
</dbReference>
<evidence type="ECO:0000313" key="12">
    <source>
        <dbReference type="Proteomes" id="UP000243459"/>
    </source>
</evidence>
<feature type="domain" description="R13L1/DRL21-like LRR repeat region" evidence="10">
    <location>
        <begin position="717"/>
        <end position="838"/>
    </location>
</feature>
<dbReference type="Proteomes" id="UP000243459">
    <property type="component" value="Chromosome 2"/>
</dbReference>
<dbReference type="PRINTS" id="PR00364">
    <property type="entry name" value="DISEASERSIST"/>
</dbReference>
<dbReference type="Pfam" id="PF00931">
    <property type="entry name" value="NB-ARC"/>
    <property type="match status" value="1"/>
</dbReference>
<dbReference type="InterPro" id="IPR042197">
    <property type="entry name" value="Apaf_helical"/>
</dbReference>
<dbReference type="Pfam" id="PF23559">
    <property type="entry name" value="WHD_DRP"/>
    <property type="match status" value="1"/>
</dbReference>
<evidence type="ECO:0000256" key="6">
    <source>
        <dbReference type="ARBA" id="ARBA00022840"/>
    </source>
</evidence>
<dbReference type="InterPro" id="IPR002182">
    <property type="entry name" value="NB-ARC"/>
</dbReference>
<evidence type="ECO:0000259" key="10">
    <source>
        <dbReference type="Pfam" id="PF25019"/>
    </source>
</evidence>
<reference evidence="12" key="1">
    <citation type="journal article" date="2017" name="Nat. Commun.">
        <title>The asparagus genome sheds light on the origin and evolution of a young Y chromosome.</title>
        <authorList>
            <person name="Harkess A."/>
            <person name="Zhou J."/>
            <person name="Xu C."/>
            <person name="Bowers J.E."/>
            <person name="Van der Hulst R."/>
            <person name="Ayyampalayam S."/>
            <person name="Mercati F."/>
            <person name="Riccardi P."/>
            <person name="McKain M.R."/>
            <person name="Kakrana A."/>
            <person name="Tang H."/>
            <person name="Ray J."/>
            <person name="Groenendijk J."/>
            <person name="Arikit S."/>
            <person name="Mathioni S.M."/>
            <person name="Nakano M."/>
            <person name="Shan H."/>
            <person name="Telgmann-Rauber A."/>
            <person name="Kanno A."/>
            <person name="Yue Z."/>
            <person name="Chen H."/>
            <person name="Li W."/>
            <person name="Chen Y."/>
            <person name="Xu X."/>
            <person name="Zhang Y."/>
            <person name="Luo S."/>
            <person name="Chen H."/>
            <person name="Gao J."/>
            <person name="Mao Z."/>
            <person name="Pires J.C."/>
            <person name="Luo M."/>
            <person name="Kudrna D."/>
            <person name="Wing R.A."/>
            <person name="Meyers B.C."/>
            <person name="Yi K."/>
            <person name="Kong H."/>
            <person name="Lavrijsen P."/>
            <person name="Sunseri F."/>
            <person name="Falavigna A."/>
            <person name="Ye Y."/>
            <person name="Leebens-Mack J.H."/>
            <person name="Chen G."/>
        </authorList>
    </citation>
    <scope>NUCLEOTIDE SEQUENCE [LARGE SCALE GENOMIC DNA]</scope>
    <source>
        <strain evidence="12">cv. DH0086</strain>
    </source>
</reference>
<evidence type="ECO:0000256" key="4">
    <source>
        <dbReference type="ARBA" id="ARBA00022741"/>
    </source>
</evidence>
<organism evidence="11 12">
    <name type="scientific">Asparagus officinalis</name>
    <name type="common">Garden asparagus</name>
    <dbReference type="NCBI Taxonomy" id="4686"/>
    <lineage>
        <taxon>Eukaryota</taxon>
        <taxon>Viridiplantae</taxon>
        <taxon>Streptophyta</taxon>
        <taxon>Embryophyta</taxon>
        <taxon>Tracheophyta</taxon>
        <taxon>Spermatophyta</taxon>
        <taxon>Magnoliopsida</taxon>
        <taxon>Liliopsida</taxon>
        <taxon>Asparagales</taxon>
        <taxon>Asparagaceae</taxon>
        <taxon>Asparagoideae</taxon>
        <taxon>Asparagus</taxon>
    </lineage>
</organism>
<keyword evidence="3" id="KW-0677">Repeat</keyword>
<dbReference type="InterPro" id="IPR027417">
    <property type="entry name" value="P-loop_NTPase"/>
</dbReference>
<dbReference type="Gene3D" id="3.40.50.300">
    <property type="entry name" value="P-loop containing nucleotide triphosphate hydrolases"/>
    <property type="match status" value="1"/>
</dbReference>
<evidence type="ECO:0000256" key="5">
    <source>
        <dbReference type="ARBA" id="ARBA00022821"/>
    </source>
</evidence>
<dbReference type="Pfam" id="PF25019">
    <property type="entry name" value="LRR_R13L1-DRL21"/>
    <property type="match status" value="1"/>
</dbReference>
<sequence length="1210" mass="135903">MVVVGDVIASKIIEKLVEVGFDYAADQCFARRRRMNDERQRLKDALPRIRAVVNAAESGQGEITGDLNKWLWQLKGAVYMASDVLDDLDYNEIQKRVETDAAGSGPRGSKVSGFISDSKRRVSKFSKRAFKSDPALEKLRGAVKRLSEVAAGVEVFNSLVTERNQLQQQQQQQQQQHRETEPIVRERDVLGRDGDRKEVLQWLTRAPIANEDHEGISLFSIEGLGGVGKTTLAQVVYRDDAVRSSFSIKIWVCVSTRFDVKKITGDILECAAQRRPDVGGLGPLQEALEALVSSKKFLLVLDDVWNDDDLSSWQTLFAPLRCGLKGSKIILTARSEEVAEMATLALGGMANESMKLKPLDGNDFLSLFNRYAFAGTNPHNHGKLQSIGEQIAGRLGGLPLAAKTIGALLRSNLDDSHWMNILQSRHISDHGPQRDGVMPALMLSYYYLPKHLRPCFAFLSTFPQDHQFFKGDLVLMWMALDFIQQSPQNPAQALEDIGSRYFDELAKLSFLEPFGLHSTNPSTQRLEEGYIMHDLLHDLSSKVSHGECFTFVGDMSINQIPNTVRHLYSKTGDLGLLKDMGKWKNLHTLILKFNGYNDEHAVAFRQVFESLESIRVLRITIKEMEVLPCAIGKLRHLRYLSLDGRFARLPSSICKLYHLQVLARSNIETSSVLVLNNLINLRHLLPYHIPYGNIKGIGTLTSLQRLSFGAGAYNKFSELKDLRELQELRISGLRNQRHDEEVSLVQFRDKKRLQVLYLDWKDDSDAAEEYEKVLDCLHPPDSLKELRIVGYRGARSPYWMEKDLLKNLERIVLSGNAAWKHLPSLGKLPYLNELRLYSLTGLEQIGFGGGFQQLKILEIQDCEQLEEWSGFGAETAPCWPLLGHLEISRCPKLKALPPLRLSLQRLELLDVGLSDSPTFFPATPSSSSSSPSLTHMEITGCENLTSVAGLLRHRLSALRTLEISGCEALADLHAEEGFQHLHSIERLAIEYCPKLKMATDAVALTSLSRLTLSGWNHITSFPSEEACRRLTSLKVLRLEDWGGLMSVEGLKALSHLDVLHIRECPKLVQAAAASIKGKEEEEEEFTLTVGRLWVDDPLLLHVEPLRKLTSVTNLWIEDCGNLESEGDIDPWLLRNRTSLRSILLRKYSTAKSLPRSLQALFPGVFRHRRSLSAPIAAADALVSGMSLHLWLQRDAEGAVRGGRRCRLAQH</sequence>
<dbReference type="InterPro" id="IPR058922">
    <property type="entry name" value="WHD_DRP"/>
</dbReference>
<dbReference type="AlphaFoldDB" id="A0A5P1FJ39"/>
<feature type="domain" description="Disease resistance protein winged helix" evidence="9">
    <location>
        <begin position="462"/>
        <end position="539"/>
    </location>
</feature>
<dbReference type="Gene3D" id="1.10.10.10">
    <property type="entry name" value="Winged helix-like DNA-binding domain superfamily/Winged helix DNA-binding domain"/>
    <property type="match status" value="1"/>
</dbReference>
<keyword evidence="6" id="KW-0067">ATP-binding</keyword>
<evidence type="ECO:0000256" key="1">
    <source>
        <dbReference type="ARBA" id="ARBA00008894"/>
    </source>
</evidence>
<protein>
    <recommendedName>
        <fullName evidence="13">NB-ARC domain-containing protein</fullName>
    </recommendedName>
</protein>
<dbReference type="InterPro" id="IPR056789">
    <property type="entry name" value="LRR_R13L1-DRL21"/>
</dbReference>
<dbReference type="Gene3D" id="3.80.10.10">
    <property type="entry name" value="Ribonuclease Inhibitor"/>
    <property type="match status" value="3"/>
</dbReference>
<evidence type="ECO:0000259" key="8">
    <source>
        <dbReference type="Pfam" id="PF18052"/>
    </source>
</evidence>
<evidence type="ECO:0000259" key="7">
    <source>
        <dbReference type="Pfam" id="PF00931"/>
    </source>
</evidence>
<dbReference type="InterPro" id="IPR041118">
    <property type="entry name" value="Rx_N"/>
</dbReference>
<keyword evidence="2" id="KW-0433">Leucine-rich repeat</keyword>
<dbReference type="InterPro" id="IPR032675">
    <property type="entry name" value="LRR_dom_sf"/>
</dbReference>
<keyword evidence="4" id="KW-0547">Nucleotide-binding</keyword>
<evidence type="ECO:0000259" key="9">
    <source>
        <dbReference type="Pfam" id="PF23559"/>
    </source>
</evidence>
<evidence type="ECO:0000313" key="11">
    <source>
        <dbReference type="EMBL" id="ONK78405.1"/>
    </source>
</evidence>
<proteinExistence type="inferred from homology"/>
<dbReference type="OrthoDB" id="37484at2759"/>
<feature type="domain" description="NB-ARC" evidence="7">
    <location>
        <begin position="214"/>
        <end position="374"/>
    </location>
</feature>
<dbReference type="PANTHER" id="PTHR36766:SF40">
    <property type="entry name" value="DISEASE RESISTANCE PROTEIN RGA3"/>
    <property type="match status" value="1"/>
</dbReference>
<dbReference type="GO" id="GO:0043531">
    <property type="term" value="F:ADP binding"/>
    <property type="evidence" value="ECO:0007669"/>
    <property type="project" value="InterPro"/>
</dbReference>
<dbReference type="GO" id="GO:0051707">
    <property type="term" value="P:response to other organism"/>
    <property type="evidence" value="ECO:0007669"/>
    <property type="project" value="UniProtKB-ARBA"/>
</dbReference>
<dbReference type="SUPFAM" id="SSF52540">
    <property type="entry name" value="P-loop containing nucleoside triphosphate hydrolases"/>
    <property type="match status" value="1"/>
</dbReference>
<name>A0A5P1FJ39_ASPOF</name>
<gene>
    <name evidence="11" type="ORF">A4U43_C02F18430</name>
</gene>
<evidence type="ECO:0008006" key="13">
    <source>
        <dbReference type="Google" id="ProtNLM"/>
    </source>
</evidence>